<dbReference type="PANTHER" id="PTHR43977">
    <property type="entry name" value="STRUCTURAL MAINTENANCE OF CHROMOSOMES PROTEIN 3"/>
    <property type="match status" value="1"/>
</dbReference>
<keyword evidence="4 7" id="KW-0067">ATP-binding</keyword>
<dbReference type="NCBIfam" id="TIGR02168">
    <property type="entry name" value="SMC_prok_B"/>
    <property type="match status" value="1"/>
</dbReference>
<dbReference type="InterPro" id="IPR024704">
    <property type="entry name" value="SMC"/>
</dbReference>
<feature type="coiled-coil region" evidence="7">
    <location>
        <begin position="961"/>
        <end position="1036"/>
    </location>
</feature>
<dbReference type="EMBL" id="FQTY01000001">
    <property type="protein sequence ID" value="SHE33923.1"/>
    <property type="molecule type" value="Genomic_DNA"/>
</dbReference>
<sequence>MRLKKVEIQGFKSFADKTEIEIKDGIIAIVGPNGSGKSNISDAIRWVLGEQSVKNLRGSKMEDVIFAGTSKRKALGYSEVTITFDNKNGEIPLDYTEVAVTRRMFRSGESEYYINKNSCRLKDVRELFMDTGVGKDGYSIIGQGRIEEILSNRPEDRRSIFEEAAGIVKYKSKKEEAERKLEKTEANIIRIKDLIFELSNQLETLEAQAYKANCFTELYNRLKELEVNIFIKDIKKINIQIEEINTKNSILKDEFLKKTDKRQLIEDKFNLLKESIDTLESKIEICRNKNLEIVNELDKNQNQLSIIGEKNKFYNKDLERLKEEKNNLNSRLKDIQIANINLAKDKEIYQEEYNKLLEEYNEKTLELTKELEVLEERERYIEDEKNNIIKIYNKSSDKRSELNSIISFNENIEKRISQLNKEIGTMDIEKKINKDKYDELFNVENQLKQRLLDLENKLEKTKKMESDNMNALDIINKKINTSNMEIQSKLSSFRILKNMEEDYEGYYKGVKSLLKAAKGEVKLQEGLMGVVAELINVDEKFERAIDISLGSNSQNIVTRTEEDAKNIIEYLKRNKLGRVTFLPLNVIKGNTLNINLQDRKEFKIHGLGFELIEFNKKYENIFKFLLGRTIVIENIDYGIKFATKYNHAYRIVTLEGEVLNPGGSMTGGSYNTSGISIISRKSKIERLTEDIKKLNEIYERLEEERNILLDDQKDIRVRMVELEKTIKDTEYSIINTNNQKEKYMNEATRLEELIKKSKKEISSLDIEINNYEDKKKELIEILSKLDEDSINQKEKIKNLTSKYNEEKLIRENKVKILTDIKINLNSIDSKINNFHENLAKNQMEIEEINNLLKEKDELILFNENKIEEIINTKAILDEEIKALNITESDTKNQLDKLISDKNKFMESFYSEQEQLKEINKLIMDIERDINSNEVKLARVSVQLENYHKKLADDYELSYEDALKYEIEIKNIQEAIVEARKLKVEIKELGTVNLSSIEEHKNLKERLDFILKQQKDLINAKENLKEVIKDIEDTMESQFLLNFKNINDNFKEIFKILFDGGQAELVIENNEDILNSGIEIKAQPPGKKLQSLTLLSGGEKSLTAVALLFAILKLKPSPFCILDEIDAALDEANISRYTNYLKTISDNTQFVLITHRKTTMEIADVLYGVSMEEEGISKLISVKLKDNIDEIAS</sequence>
<dbReference type="GO" id="GO:0005737">
    <property type="term" value="C:cytoplasm"/>
    <property type="evidence" value="ECO:0007669"/>
    <property type="project" value="UniProtKB-SubCell"/>
</dbReference>
<feature type="coiled-coil region" evidence="7">
    <location>
        <begin position="167"/>
        <end position="208"/>
    </location>
</feature>
<protein>
    <recommendedName>
        <fullName evidence="7">Chromosome partition protein Smc</fullName>
    </recommendedName>
</protein>
<dbReference type="GO" id="GO:0007062">
    <property type="term" value="P:sister chromatid cohesion"/>
    <property type="evidence" value="ECO:0007669"/>
    <property type="project" value="InterPro"/>
</dbReference>
<dbReference type="InterPro" id="IPR010935">
    <property type="entry name" value="SMC_hinge"/>
</dbReference>
<keyword evidence="5 7" id="KW-0175">Coiled coil</keyword>
<dbReference type="Gene3D" id="3.30.70.1620">
    <property type="match status" value="1"/>
</dbReference>
<comment type="similarity">
    <text evidence="7">Belongs to the SMC family.</text>
</comment>
<dbReference type="Gene3D" id="1.20.1060.20">
    <property type="match status" value="1"/>
</dbReference>
<evidence type="ECO:0000256" key="6">
    <source>
        <dbReference type="ARBA" id="ARBA00023125"/>
    </source>
</evidence>
<keyword evidence="6 7" id="KW-0238">DNA-binding</keyword>
<dbReference type="GO" id="GO:0016887">
    <property type="term" value="F:ATP hydrolysis activity"/>
    <property type="evidence" value="ECO:0007669"/>
    <property type="project" value="InterPro"/>
</dbReference>
<dbReference type="SUPFAM" id="SSF75553">
    <property type="entry name" value="Smc hinge domain"/>
    <property type="match status" value="1"/>
</dbReference>
<dbReference type="FunFam" id="3.40.50.300:FF:000984">
    <property type="entry name" value="Chromosome partition protein Smc"/>
    <property type="match status" value="1"/>
</dbReference>
<dbReference type="Gene3D" id="6.10.140.1720">
    <property type="match status" value="1"/>
</dbReference>
<dbReference type="InterPro" id="IPR011890">
    <property type="entry name" value="SMC_prok"/>
</dbReference>
<name>A0A1M4SNV0_9FIRM</name>
<evidence type="ECO:0000256" key="5">
    <source>
        <dbReference type="ARBA" id="ARBA00023054"/>
    </source>
</evidence>
<feature type="coiled-coil region" evidence="7">
    <location>
        <begin position="684"/>
        <end position="802"/>
    </location>
</feature>
<evidence type="ECO:0000313" key="9">
    <source>
        <dbReference type="EMBL" id="SHE33923.1"/>
    </source>
</evidence>
<dbReference type="GO" id="GO:0006260">
    <property type="term" value="P:DNA replication"/>
    <property type="evidence" value="ECO:0007669"/>
    <property type="project" value="UniProtKB-UniRule"/>
</dbReference>
<evidence type="ECO:0000313" key="10">
    <source>
        <dbReference type="Proteomes" id="UP000184114"/>
    </source>
</evidence>
<dbReference type="CDD" id="cd03278">
    <property type="entry name" value="ABC_SMC_barmotin"/>
    <property type="match status" value="2"/>
</dbReference>
<comment type="function">
    <text evidence="7">Required for chromosome condensation and partitioning.</text>
</comment>
<dbReference type="Gene3D" id="3.40.50.300">
    <property type="entry name" value="P-loop containing nucleotide triphosphate hydrolases"/>
    <property type="match status" value="2"/>
</dbReference>
<evidence type="ECO:0000256" key="1">
    <source>
        <dbReference type="ARBA" id="ARBA00004496"/>
    </source>
</evidence>
<feature type="binding site" evidence="7">
    <location>
        <begin position="32"/>
        <end position="39"/>
    </location>
    <ligand>
        <name>ATP</name>
        <dbReference type="ChEBI" id="CHEBI:30616"/>
    </ligand>
</feature>
<comment type="subcellular location">
    <subcellularLocation>
        <location evidence="1 7">Cytoplasm</location>
    </subcellularLocation>
</comment>
<comment type="domain">
    <text evidence="7">Contains large globular domains required for ATP hydrolysis at each terminus and a third globular domain forming a flexible hinge near the middle of the molecule. These domains are separated by coiled-coil structures.</text>
</comment>
<evidence type="ECO:0000256" key="4">
    <source>
        <dbReference type="ARBA" id="ARBA00022840"/>
    </source>
</evidence>
<comment type="subunit">
    <text evidence="7">Homodimer.</text>
</comment>
<evidence type="ECO:0000256" key="3">
    <source>
        <dbReference type="ARBA" id="ARBA00022741"/>
    </source>
</evidence>
<evidence type="ECO:0000256" key="7">
    <source>
        <dbReference type="HAMAP-Rule" id="MF_01894"/>
    </source>
</evidence>
<dbReference type="STRING" id="1123404.SAMN02745784_00417"/>
<dbReference type="Pfam" id="PF02463">
    <property type="entry name" value="SMC_N"/>
    <property type="match status" value="1"/>
</dbReference>
<feature type="coiled-coil region" evidence="7">
    <location>
        <begin position="234"/>
        <end position="377"/>
    </location>
</feature>
<dbReference type="Proteomes" id="UP000184114">
    <property type="component" value="Unassembled WGS sequence"/>
</dbReference>
<dbReference type="GO" id="GO:0030261">
    <property type="term" value="P:chromosome condensation"/>
    <property type="evidence" value="ECO:0007669"/>
    <property type="project" value="InterPro"/>
</dbReference>
<dbReference type="InterPro" id="IPR003395">
    <property type="entry name" value="RecF/RecN/SMC_N"/>
</dbReference>
<organism evidence="9 10">
    <name type="scientific">Tissierella praeacuta DSM 18095</name>
    <dbReference type="NCBI Taxonomy" id="1123404"/>
    <lineage>
        <taxon>Bacteria</taxon>
        <taxon>Bacillati</taxon>
        <taxon>Bacillota</taxon>
        <taxon>Tissierellia</taxon>
        <taxon>Tissierellales</taxon>
        <taxon>Tissierellaceae</taxon>
        <taxon>Tissierella</taxon>
    </lineage>
</organism>
<evidence type="ECO:0000256" key="2">
    <source>
        <dbReference type="ARBA" id="ARBA00022490"/>
    </source>
</evidence>
<reference evidence="10" key="1">
    <citation type="submission" date="2016-11" db="EMBL/GenBank/DDBJ databases">
        <authorList>
            <person name="Varghese N."/>
            <person name="Submissions S."/>
        </authorList>
    </citation>
    <scope>NUCLEOTIDE SEQUENCE [LARGE SCALE GENOMIC DNA]</scope>
    <source>
        <strain evidence="10">DSM 18095</strain>
    </source>
</reference>
<feature type="coiled-coil region" evidence="7">
    <location>
        <begin position="831"/>
        <end position="886"/>
    </location>
</feature>
<feature type="domain" description="SMC hinge" evidence="8">
    <location>
        <begin position="525"/>
        <end position="642"/>
    </location>
</feature>
<gene>
    <name evidence="7" type="primary">smc</name>
    <name evidence="9" type="ORF">SAMN02745784_00417</name>
</gene>
<dbReference type="GO" id="GO:0007059">
    <property type="term" value="P:chromosome segregation"/>
    <property type="evidence" value="ECO:0007669"/>
    <property type="project" value="UniProtKB-UniRule"/>
</dbReference>
<keyword evidence="3 7" id="KW-0547">Nucleotide-binding</keyword>
<dbReference type="AlphaFoldDB" id="A0A1M4SNV0"/>
<dbReference type="SUPFAM" id="SSF52540">
    <property type="entry name" value="P-loop containing nucleoside triphosphate hydrolases"/>
    <property type="match status" value="1"/>
</dbReference>
<evidence type="ECO:0000259" key="8">
    <source>
        <dbReference type="SMART" id="SM00968"/>
    </source>
</evidence>
<accession>A0A1M4SNV0</accession>
<keyword evidence="10" id="KW-1185">Reference proteome</keyword>
<dbReference type="HAMAP" id="MF_01894">
    <property type="entry name" value="Smc_prok"/>
    <property type="match status" value="1"/>
</dbReference>
<dbReference type="InterPro" id="IPR027417">
    <property type="entry name" value="P-loop_NTPase"/>
</dbReference>
<dbReference type="InterPro" id="IPR036277">
    <property type="entry name" value="SMC_hinge_sf"/>
</dbReference>
<proteinExistence type="inferred from homology"/>
<dbReference type="GO" id="GO:0003677">
    <property type="term" value="F:DNA binding"/>
    <property type="evidence" value="ECO:0007669"/>
    <property type="project" value="UniProtKB-UniRule"/>
</dbReference>
<dbReference type="Pfam" id="PF06470">
    <property type="entry name" value="SMC_hinge"/>
    <property type="match status" value="1"/>
</dbReference>
<dbReference type="SMART" id="SM00968">
    <property type="entry name" value="SMC_hinge"/>
    <property type="match status" value="1"/>
</dbReference>
<keyword evidence="2 7" id="KW-0963">Cytoplasm</keyword>
<dbReference type="PIRSF" id="PIRSF005719">
    <property type="entry name" value="SMC"/>
    <property type="match status" value="1"/>
</dbReference>
<dbReference type="GO" id="GO:0005694">
    <property type="term" value="C:chromosome"/>
    <property type="evidence" value="ECO:0007669"/>
    <property type="project" value="InterPro"/>
</dbReference>
<dbReference type="GO" id="GO:0005524">
    <property type="term" value="F:ATP binding"/>
    <property type="evidence" value="ECO:0007669"/>
    <property type="project" value="UniProtKB-UniRule"/>
</dbReference>
<dbReference type="FunFam" id="3.40.50.300:FF:000901">
    <property type="entry name" value="Chromosome partition protein Smc"/>
    <property type="match status" value="1"/>
</dbReference>
<feature type="coiled-coil region" evidence="7">
    <location>
        <begin position="409"/>
        <end position="464"/>
    </location>
</feature>